<dbReference type="EMBL" id="LAZR01026457">
    <property type="protein sequence ID" value="KKL68676.1"/>
    <property type="molecule type" value="Genomic_DNA"/>
</dbReference>
<dbReference type="GO" id="GO:0006310">
    <property type="term" value="P:DNA recombination"/>
    <property type="evidence" value="ECO:0007669"/>
    <property type="project" value="UniProtKB-KW"/>
</dbReference>
<dbReference type="AlphaFoldDB" id="A0A0F9EQW5"/>
<gene>
    <name evidence="3" type="ORF">LCGC14_2122570</name>
</gene>
<feature type="domain" description="Tyr recombinase" evidence="2">
    <location>
        <begin position="105"/>
        <end position="279"/>
    </location>
</feature>
<dbReference type="PANTHER" id="PTHR30349">
    <property type="entry name" value="PHAGE INTEGRASE-RELATED"/>
    <property type="match status" value="1"/>
</dbReference>
<dbReference type="InterPro" id="IPR013762">
    <property type="entry name" value="Integrase-like_cat_sf"/>
</dbReference>
<feature type="non-terminal residue" evidence="3">
    <location>
        <position position="285"/>
    </location>
</feature>
<dbReference type="PROSITE" id="PS51898">
    <property type="entry name" value="TYR_RECOMBINASE"/>
    <property type="match status" value="1"/>
</dbReference>
<protein>
    <recommendedName>
        <fullName evidence="2">Tyr recombinase domain-containing protein</fullName>
    </recommendedName>
</protein>
<dbReference type="Gene3D" id="1.10.443.10">
    <property type="entry name" value="Intergrase catalytic core"/>
    <property type="match status" value="1"/>
</dbReference>
<dbReference type="InterPro" id="IPR011010">
    <property type="entry name" value="DNA_brk_join_enz"/>
</dbReference>
<dbReference type="GO" id="GO:0015074">
    <property type="term" value="P:DNA integration"/>
    <property type="evidence" value="ECO:0007669"/>
    <property type="project" value="InterPro"/>
</dbReference>
<sequence>MDKANIIVLNNHIEFKRTSVKSKAKLQDIERYLTLFLNSTKVPISKVKENHIIKFLNSLDYSIRTINDIKIYIKVFVKWHYPDWSSRFRNLDKICKQQKPQRSYEPEQMLSFEEVEKLVKGEKDLMYKVYWLVLFYGGFRPSEACNLKWDQIFFEENGVIIKIRTSKTGKDFYKSLPNNTEHLLKQWKKYNSSERVFPSPINEGQSIRARSVCKRLKTLSRNELDKKVVPYQLRHSIATILYGDDKRKDDDVSNQMGHSKSMKEIYMNLDEETIKAKSRTLWTKT</sequence>
<evidence type="ECO:0000259" key="2">
    <source>
        <dbReference type="PROSITE" id="PS51898"/>
    </source>
</evidence>
<organism evidence="3">
    <name type="scientific">marine sediment metagenome</name>
    <dbReference type="NCBI Taxonomy" id="412755"/>
    <lineage>
        <taxon>unclassified sequences</taxon>
        <taxon>metagenomes</taxon>
        <taxon>ecological metagenomes</taxon>
    </lineage>
</organism>
<dbReference type="GO" id="GO:0003677">
    <property type="term" value="F:DNA binding"/>
    <property type="evidence" value="ECO:0007669"/>
    <property type="project" value="InterPro"/>
</dbReference>
<dbReference type="InterPro" id="IPR002104">
    <property type="entry name" value="Integrase_catalytic"/>
</dbReference>
<dbReference type="Pfam" id="PF00589">
    <property type="entry name" value="Phage_integrase"/>
    <property type="match status" value="1"/>
</dbReference>
<dbReference type="CDD" id="cd00397">
    <property type="entry name" value="DNA_BRE_C"/>
    <property type="match status" value="1"/>
</dbReference>
<keyword evidence="1" id="KW-0233">DNA recombination</keyword>
<accession>A0A0F9EQW5</accession>
<evidence type="ECO:0000256" key="1">
    <source>
        <dbReference type="ARBA" id="ARBA00023172"/>
    </source>
</evidence>
<comment type="caution">
    <text evidence="3">The sequence shown here is derived from an EMBL/GenBank/DDBJ whole genome shotgun (WGS) entry which is preliminary data.</text>
</comment>
<name>A0A0F9EQW5_9ZZZZ</name>
<proteinExistence type="predicted"/>
<reference evidence="3" key="1">
    <citation type="journal article" date="2015" name="Nature">
        <title>Complex archaea that bridge the gap between prokaryotes and eukaryotes.</title>
        <authorList>
            <person name="Spang A."/>
            <person name="Saw J.H."/>
            <person name="Jorgensen S.L."/>
            <person name="Zaremba-Niedzwiedzka K."/>
            <person name="Martijn J."/>
            <person name="Lind A.E."/>
            <person name="van Eijk R."/>
            <person name="Schleper C."/>
            <person name="Guy L."/>
            <person name="Ettema T.J."/>
        </authorList>
    </citation>
    <scope>NUCLEOTIDE SEQUENCE</scope>
</reference>
<evidence type="ECO:0000313" key="3">
    <source>
        <dbReference type="EMBL" id="KKL68676.1"/>
    </source>
</evidence>
<dbReference type="InterPro" id="IPR050090">
    <property type="entry name" value="Tyrosine_recombinase_XerCD"/>
</dbReference>
<dbReference type="PANTHER" id="PTHR30349:SF64">
    <property type="entry name" value="PROPHAGE INTEGRASE INTD-RELATED"/>
    <property type="match status" value="1"/>
</dbReference>
<dbReference type="SUPFAM" id="SSF56349">
    <property type="entry name" value="DNA breaking-rejoining enzymes"/>
    <property type="match status" value="1"/>
</dbReference>